<keyword evidence="3 15" id="KW-0812">Transmembrane</keyword>
<dbReference type="EMBL" id="CAJPVJ010000693">
    <property type="protein sequence ID" value="CAG2163179.1"/>
    <property type="molecule type" value="Genomic_DNA"/>
</dbReference>
<dbReference type="GO" id="GO:0008610">
    <property type="term" value="P:lipid biosynthetic process"/>
    <property type="evidence" value="ECO:0007669"/>
    <property type="project" value="InterPro"/>
</dbReference>
<feature type="transmembrane region" description="Helical" evidence="15">
    <location>
        <begin position="58"/>
        <end position="77"/>
    </location>
</feature>
<evidence type="ECO:0000256" key="10">
    <source>
        <dbReference type="ARBA" id="ARBA00038190"/>
    </source>
</evidence>
<comment type="cofactor">
    <cofactor evidence="1">
        <name>Fe cation</name>
        <dbReference type="ChEBI" id="CHEBI:24875"/>
    </cofactor>
</comment>
<keyword evidence="5 15" id="KW-1133">Transmembrane helix</keyword>
<gene>
    <name evidence="18" type="ORF">ONB1V03_LOCUS2763</name>
</gene>
<dbReference type="EC" id="1.14.16.5" evidence="11"/>
<dbReference type="EMBL" id="OC915518">
    <property type="protein sequence ID" value="CAD7640811.1"/>
    <property type="molecule type" value="Genomic_DNA"/>
</dbReference>
<keyword evidence="6" id="KW-0560">Oxidoreductase</keyword>
<comment type="similarity">
    <text evidence="10">Belongs to the sterol desaturase family. TMEM195 subfamily.</text>
</comment>
<feature type="transmembrane region" description="Helical" evidence="15">
    <location>
        <begin position="385"/>
        <end position="403"/>
    </location>
</feature>
<feature type="transmembrane region" description="Helical" evidence="15">
    <location>
        <begin position="89"/>
        <end position="117"/>
    </location>
</feature>
<feature type="transmembrane region" description="Helical" evidence="15">
    <location>
        <begin position="129"/>
        <end position="147"/>
    </location>
</feature>
<evidence type="ECO:0000259" key="17">
    <source>
        <dbReference type="Pfam" id="PF24858"/>
    </source>
</evidence>
<dbReference type="PANTHER" id="PTHR21624">
    <property type="entry name" value="STEROL DESATURASE-RELATED PROTEIN"/>
    <property type="match status" value="1"/>
</dbReference>
<evidence type="ECO:0000256" key="3">
    <source>
        <dbReference type="ARBA" id="ARBA00022692"/>
    </source>
</evidence>
<evidence type="ECO:0000256" key="2">
    <source>
        <dbReference type="ARBA" id="ARBA00004477"/>
    </source>
</evidence>
<keyword evidence="7" id="KW-0408">Iron</keyword>
<accession>A0A7R9QE32</accession>
<keyword evidence="8" id="KW-0443">Lipid metabolism</keyword>
<feature type="transmembrane region" description="Helical" evidence="15">
    <location>
        <begin position="356"/>
        <end position="373"/>
    </location>
</feature>
<dbReference type="Pfam" id="PF24858">
    <property type="entry name" value="AGMP_C"/>
    <property type="match status" value="1"/>
</dbReference>
<evidence type="ECO:0000256" key="8">
    <source>
        <dbReference type="ARBA" id="ARBA00023098"/>
    </source>
</evidence>
<dbReference type="OrthoDB" id="6354873at2759"/>
<comment type="catalytic activity">
    <reaction evidence="13">
        <text>1-O-(1,2-saturated-alkyl)-sn-glycerol + (6R)-L-erythro-5,6,7,8-tetrahydrobiopterin + O2 = a 1-(1-hydroxyalkyl)-sn-glycerol + (6R)-L-erythro-6,7-dihydrobiopterin + H2O</text>
        <dbReference type="Rhea" id="RHEA:36255"/>
        <dbReference type="ChEBI" id="CHEBI:15377"/>
        <dbReference type="ChEBI" id="CHEBI:15379"/>
        <dbReference type="ChEBI" id="CHEBI:43120"/>
        <dbReference type="ChEBI" id="CHEBI:59560"/>
        <dbReference type="ChEBI" id="CHEBI:73418"/>
        <dbReference type="ChEBI" id="CHEBI:83957"/>
        <dbReference type="EC" id="1.14.16.5"/>
    </reaction>
</comment>
<protein>
    <recommendedName>
        <fullName evidence="12">Alkylglycerol monooxygenase</fullName>
        <ecNumber evidence="11">1.14.16.5</ecNumber>
    </recommendedName>
</protein>
<feature type="region of interest" description="Disordered" evidence="14">
    <location>
        <begin position="519"/>
        <end position="541"/>
    </location>
</feature>
<comment type="subcellular location">
    <subcellularLocation>
        <location evidence="2">Endoplasmic reticulum membrane</location>
        <topology evidence="2">Multi-pass membrane protein</topology>
    </subcellularLocation>
</comment>
<keyword evidence="9 15" id="KW-0472">Membrane</keyword>
<evidence type="ECO:0000256" key="6">
    <source>
        <dbReference type="ARBA" id="ARBA00023002"/>
    </source>
</evidence>
<evidence type="ECO:0000256" key="5">
    <source>
        <dbReference type="ARBA" id="ARBA00022989"/>
    </source>
</evidence>
<feature type="domain" description="Alkylglycerol monooxygenase C-terminal" evidence="17">
    <location>
        <begin position="355"/>
        <end position="428"/>
    </location>
</feature>
<dbReference type="Pfam" id="PF04116">
    <property type="entry name" value="FA_hydroxylase"/>
    <property type="match status" value="1"/>
</dbReference>
<sequence length="563" mass="65244">MDRMNETNESIILSTNISTIEECIKETTTSLIQHLVSLVRMEQTQSDDHQNEATKYEVTFIPVIVMLLIIEQIIRLVQRKDLCRFQDFIINLGASLIFVLSRSFIISGIVFTLFYIYDNYHIIELPIDSIWTWILTLLLGELSLYWTHRAMHEMNILWAGHYFHHMTEDLNFSATIRATIFDLFLYDIFPIPLALIIPPQLLVYHIQLSFLYQIWLHNEIVGDLGFIEYIINTPRQHRVHHGKNRYCIDKNYGTTIMLWDRLFGTYQSYEESPVLGLVSATPKTYDSLTLQFGYYWQMVVKFCNYKGVSNKWSVIWKGPGWAPGKPRLGLLEDAPILEPNAAKYGYDPHIPHWKKFYTLIHISILMLAFMQLADHSTIKYTSYTVIIGIVYIILFLTSIGALFDNRKLGQYLEAFRCFLYFGVEYYFMDQTMTTTDKQVSQQTKQVEECVQSVKHLDPLFERSRQLNGVNEGSDTVSDGHELIFDDQNHIIVTINDDIMRMNGNFSELLDWTTSRTKANGAAQNTSDEIQAKSPAKYVGSDRDSTTIYANTSSDNKKPICLLS</sequence>
<proteinExistence type="inferred from homology"/>
<dbReference type="GO" id="GO:0006643">
    <property type="term" value="P:membrane lipid metabolic process"/>
    <property type="evidence" value="ECO:0007669"/>
    <property type="project" value="TreeGrafter"/>
</dbReference>
<dbReference type="InterPro" id="IPR006694">
    <property type="entry name" value="Fatty_acid_hydroxylase"/>
</dbReference>
<dbReference type="PANTHER" id="PTHR21624:SF1">
    <property type="entry name" value="ALKYLGLYCEROL MONOOXYGENASE"/>
    <property type="match status" value="1"/>
</dbReference>
<dbReference type="GO" id="GO:0005789">
    <property type="term" value="C:endoplasmic reticulum membrane"/>
    <property type="evidence" value="ECO:0007669"/>
    <property type="project" value="UniProtKB-SubCell"/>
</dbReference>
<evidence type="ECO:0000256" key="4">
    <source>
        <dbReference type="ARBA" id="ARBA00022824"/>
    </source>
</evidence>
<keyword evidence="19" id="KW-1185">Reference proteome</keyword>
<organism evidence="18">
    <name type="scientific">Oppiella nova</name>
    <dbReference type="NCBI Taxonomy" id="334625"/>
    <lineage>
        <taxon>Eukaryota</taxon>
        <taxon>Metazoa</taxon>
        <taxon>Ecdysozoa</taxon>
        <taxon>Arthropoda</taxon>
        <taxon>Chelicerata</taxon>
        <taxon>Arachnida</taxon>
        <taxon>Acari</taxon>
        <taxon>Acariformes</taxon>
        <taxon>Sarcoptiformes</taxon>
        <taxon>Oribatida</taxon>
        <taxon>Brachypylina</taxon>
        <taxon>Oppioidea</taxon>
        <taxon>Oppiidae</taxon>
        <taxon>Oppiella</taxon>
    </lineage>
</organism>
<dbReference type="GO" id="GO:0050479">
    <property type="term" value="F:glyceryl-ether monooxygenase activity"/>
    <property type="evidence" value="ECO:0007669"/>
    <property type="project" value="UniProtKB-EC"/>
</dbReference>
<evidence type="ECO:0000313" key="18">
    <source>
        <dbReference type="EMBL" id="CAD7640811.1"/>
    </source>
</evidence>
<evidence type="ECO:0000256" key="7">
    <source>
        <dbReference type="ARBA" id="ARBA00023004"/>
    </source>
</evidence>
<evidence type="ECO:0000256" key="9">
    <source>
        <dbReference type="ARBA" id="ARBA00023136"/>
    </source>
</evidence>
<keyword evidence="4" id="KW-0256">Endoplasmic reticulum</keyword>
<dbReference type="Proteomes" id="UP000728032">
    <property type="component" value="Unassembled WGS sequence"/>
</dbReference>
<feature type="compositionally biased region" description="Polar residues" evidence="14">
    <location>
        <begin position="519"/>
        <end position="528"/>
    </location>
</feature>
<reference evidence="18" key="1">
    <citation type="submission" date="2020-11" db="EMBL/GenBank/DDBJ databases">
        <authorList>
            <person name="Tran Van P."/>
        </authorList>
    </citation>
    <scope>NUCLEOTIDE SEQUENCE</scope>
</reference>
<evidence type="ECO:0000256" key="15">
    <source>
        <dbReference type="SAM" id="Phobius"/>
    </source>
</evidence>
<evidence type="ECO:0000256" key="14">
    <source>
        <dbReference type="SAM" id="MobiDB-lite"/>
    </source>
</evidence>
<evidence type="ECO:0000256" key="11">
    <source>
        <dbReference type="ARBA" id="ARBA00039026"/>
    </source>
</evidence>
<evidence type="ECO:0000256" key="1">
    <source>
        <dbReference type="ARBA" id="ARBA00001962"/>
    </source>
</evidence>
<dbReference type="InterPro" id="IPR051689">
    <property type="entry name" value="Sterol_desaturase/TMEM195"/>
</dbReference>
<evidence type="ECO:0000313" key="19">
    <source>
        <dbReference type="Proteomes" id="UP000728032"/>
    </source>
</evidence>
<evidence type="ECO:0000256" key="12">
    <source>
        <dbReference type="ARBA" id="ARBA00040992"/>
    </source>
</evidence>
<evidence type="ECO:0000259" key="16">
    <source>
        <dbReference type="Pfam" id="PF04116"/>
    </source>
</evidence>
<name>A0A7R9QE32_9ACAR</name>
<dbReference type="GO" id="GO:0005506">
    <property type="term" value="F:iron ion binding"/>
    <property type="evidence" value="ECO:0007669"/>
    <property type="project" value="InterPro"/>
</dbReference>
<evidence type="ECO:0000256" key="13">
    <source>
        <dbReference type="ARBA" id="ARBA00047556"/>
    </source>
</evidence>
<feature type="domain" description="Fatty acid hydroxylase" evidence="16">
    <location>
        <begin position="133"/>
        <end position="265"/>
    </location>
</feature>
<dbReference type="AlphaFoldDB" id="A0A7R9QE32"/>
<dbReference type="InterPro" id="IPR056853">
    <property type="entry name" value="AGMP_C"/>
</dbReference>